<evidence type="ECO:0000256" key="1">
    <source>
        <dbReference type="SAM" id="Phobius"/>
    </source>
</evidence>
<keyword evidence="1" id="KW-0472">Membrane</keyword>
<keyword evidence="1" id="KW-1133">Transmembrane helix</keyword>
<dbReference type="EMBL" id="MN740669">
    <property type="protein sequence ID" value="QHU06905.1"/>
    <property type="molecule type" value="Genomic_DNA"/>
</dbReference>
<organism evidence="2">
    <name type="scientific">viral metagenome</name>
    <dbReference type="NCBI Taxonomy" id="1070528"/>
    <lineage>
        <taxon>unclassified sequences</taxon>
        <taxon>metagenomes</taxon>
        <taxon>organismal metagenomes</taxon>
    </lineage>
</organism>
<feature type="transmembrane region" description="Helical" evidence="1">
    <location>
        <begin position="15"/>
        <end position="35"/>
    </location>
</feature>
<accession>A0A6C0JMB2</accession>
<reference evidence="2" key="1">
    <citation type="journal article" date="2020" name="Nature">
        <title>Giant virus diversity and host interactions through global metagenomics.</title>
        <authorList>
            <person name="Schulz F."/>
            <person name="Roux S."/>
            <person name="Paez-Espino D."/>
            <person name="Jungbluth S."/>
            <person name="Walsh D.A."/>
            <person name="Denef V.J."/>
            <person name="McMahon K.D."/>
            <person name="Konstantinidis K.T."/>
            <person name="Eloe-Fadrosh E.A."/>
            <person name="Kyrpides N.C."/>
            <person name="Woyke T."/>
        </authorList>
    </citation>
    <scope>NUCLEOTIDE SEQUENCE</scope>
    <source>
        <strain evidence="2">GVMAG-S-1038524-41</strain>
    </source>
</reference>
<proteinExistence type="predicted"/>
<keyword evidence="1" id="KW-0812">Transmembrane</keyword>
<dbReference type="AlphaFoldDB" id="A0A6C0JMB2"/>
<protein>
    <submittedName>
        <fullName evidence="2">Uncharacterized protein</fullName>
    </submittedName>
</protein>
<name>A0A6C0JMB2_9ZZZZ</name>
<sequence length="618" mass="66071">MSLKDKIKAWTKSPFFWIVVAIGFIGISILVISMISGKDKCPPGTSRGQCGDKCVPVCPSGKYDCSTNKCVCPGGETICNGACCPDKKCIDGLCCSKNRQCPTGPGGEMQCCSDTQICDPTSKTCVSTCAVKGNECKSGESCLSVGPINKTLQDKFNTDFPRKKYPSALCESNICSVCVPESACKFDADQPSPAALKEVNGDYYPCTNIIRGTDENGDEPAYCSSDIAANALSCNTINTTKAECMKANNCKWRNIFDKAVTHEVINTDIANIGSEPKIVYEGNWCGTKGQFLHVDKMSQSNGSTCDVTACWNELNKHTNVTDIHWDDVGKVCTSVASCDTDTPVGFSSPCSSDAEQPSICKDYTCATTGEITKPIPDKCTPYTTCNAVVNSGKTDIGWCINETAPGMYEQSCALSEDACSKQGPGAIFVTSPYMCPYSTKPGSPGCGPDNFLNRTSDGTFTCTLQDPESHIPEQGLCGSYTWNVDSIKTLVFNRTRWPIIMGGVTGDGDCTSGKTCGISGATIPSYSWGEYDAGARNISAITPACTYTASIPELGTDKYSISLSDGHIKVTPPASTSNLAKSVKCTYKMWSYNFPVDIVSIIFYPAWEMSAADAKITN</sequence>
<evidence type="ECO:0000313" key="2">
    <source>
        <dbReference type="EMBL" id="QHU06905.1"/>
    </source>
</evidence>